<reference evidence="7 8" key="1">
    <citation type="submission" date="2024-03" db="EMBL/GenBank/DDBJ databases">
        <title>Adaptation during the transition from Ophiocordyceps entomopathogen to insect associate is accompanied by gene loss and intensified selection.</title>
        <authorList>
            <person name="Ward C.M."/>
            <person name="Onetto C.A."/>
            <person name="Borneman A.R."/>
        </authorList>
    </citation>
    <scope>NUCLEOTIDE SEQUENCE [LARGE SCALE GENOMIC DNA]</scope>
    <source>
        <strain evidence="7">AWRI1</strain>
        <tissue evidence="7">Single Adult Female</tissue>
    </source>
</reference>
<evidence type="ECO:0000256" key="4">
    <source>
        <dbReference type="ARBA" id="ARBA00023242"/>
    </source>
</evidence>
<dbReference type="PROSITE" id="PS50252">
    <property type="entry name" value="TBOX_3"/>
    <property type="match status" value="1"/>
</dbReference>
<evidence type="ECO:0000256" key="2">
    <source>
        <dbReference type="ARBA" id="ARBA00023125"/>
    </source>
</evidence>
<dbReference type="PANTHER" id="PTHR11267">
    <property type="entry name" value="T-BOX PROTEIN-RELATED"/>
    <property type="match status" value="1"/>
</dbReference>
<dbReference type="PRINTS" id="PR00937">
    <property type="entry name" value="TBOX"/>
</dbReference>
<dbReference type="InterPro" id="IPR046360">
    <property type="entry name" value="T-box_DNA-bd"/>
</dbReference>
<evidence type="ECO:0000256" key="5">
    <source>
        <dbReference type="PROSITE-ProRule" id="PRU00201"/>
    </source>
</evidence>
<name>A0AAN9TKF5_9HEMI</name>
<comment type="subcellular location">
    <subcellularLocation>
        <location evidence="5">Nucleus</location>
    </subcellularLocation>
</comment>
<dbReference type="GO" id="GO:0005634">
    <property type="term" value="C:nucleus"/>
    <property type="evidence" value="ECO:0007669"/>
    <property type="project" value="UniProtKB-SubCell"/>
</dbReference>
<keyword evidence="4 5" id="KW-0539">Nucleus</keyword>
<dbReference type="SMART" id="SM00425">
    <property type="entry name" value="TBOX"/>
    <property type="match status" value="1"/>
</dbReference>
<dbReference type="InterPro" id="IPR008967">
    <property type="entry name" value="p53-like_TF_DNA-bd_sf"/>
</dbReference>
<dbReference type="GO" id="GO:0045893">
    <property type="term" value="P:positive regulation of DNA-templated transcription"/>
    <property type="evidence" value="ECO:0007669"/>
    <property type="project" value="InterPro"/>
</dbReference>
<dbReference type="InterPro" id="IPR036960">
    <property type="entry name" value="T-box_sf"/>
</dbReference>
<evidence type="ECO:0000313" key="8">
    <source>
        <dbReference type="Proteomes" id="UP001367676"/>
    </source>
</evidence>
<evidence type="ECO:0000313" key="7">
    <source>
        <dbReference type="EMBL" id="KAK7576162.1"/>
    </source>
</evidence>
<evidence type="ECO:0000256" key="1">
    <source>
        <dbReference type="ARBA" id="ARBA00023015"/>
    </source>
</evidence>
<evidence type="ECO:0000259" key="6">
    <source>
        <dbReference type="PROSITE" id="PS50252"/>
    </source>
</evidence>
<dbReference type="SUPFAM" id="SSF49417">
    <property type="entry name" value="p53-like transcription factors"/>
    <property type="match status" value="1"/>
</dbReference>
<keyword evidence="2 5" id="KW-0238">DNA-binding</keyword>
<dbReference type="GO" id="GO:0001708">
    <property type="term" value="P:cell fate specification"/>
    <property type="evidence" value="ECO:0007669"/>
    <property type="project" value="TreeGrafter"/>
</dbReference>
<protein>
    <recommendedName>
        <fullName evidence="6">T-box domain-containing protein</fullName>
    </recommendedName>
</protein>
<dbReference type="EMBL" id="JBBCAQ010000036">
    <property type="protein sequence ID" value="KAK7576162.1"/>
    <property type="molecule type" value="Genomic_DNA"/>
</dbReference>
<gene>
    <name evidence="7" type="ORF">V9T40_012448</name>
</gene>
<evidence type="ECO:0000256" key="3">
    <source>
        <dbReference type="ARBA" id="ARBA00023163"/>
    </source>
</evidence>
<feature type="domain" description="T-box" evidence="6">
    <location>
        <begin position="1"/>
        <end position="65"/>
    </location>
</feature>
<dbReference type="GO" id="GO:0000785">
    <property type="term" value="C:chromatin"/>
    <property type="evidence" value="ECO:0007669"/>
    <property type="project" value="TreeGrafter"/>
</dbReference>
<dbReference type="GO" id="GO:0000978">
    <property type="term" value="F:RNA polymerase II cis-regulatory region sequence-specific DNA binding"/>
    <property type="evidence" value="ECO:0007669"/>
    <property type="project" value="InterPro"/>
</dbReference>
<sequence length="263" mass="28752">MHRYQPRIHLVKCRDHGAAIKDLEAEQFRSFVFPETVFTAVTAYQNQLITKLKIDSNPFAKGFRDSSRLTDFDRDPMEIMLLEQQHFLKSPLRFFSEMDHEANGNASSFIAATMINNARLHQMWSSQAGPPTSTSSSQADLQAAAAFAANGGGVTLPFAPPALARLPVPLHLWPSSGAAAAAAAAASSLPWGSIQQPMGLLRSQPPPSLISRNSCTSPIPSDLRLPKSTNFPSAASHLQSNRFSPYQNMHKKSTATVVDMHRN</sequence>
<organism evidence="7 8">
    <name type="scientific">Parthenolecanium corni</name>
    <dbReference type="NCBI Taxonomy" id="536013"/>
    <lineage>
        <taxon>Eukaryota</taxon>
        <taxon>Metazoa</taxon>
        <taxon>Ecdysozoa</taxon>
        <taxon>Arthropoda</taxon>
        <taxon>Hexapoda</taxon>
        <taxon>Insecta</taxon>
        <taxon>Pterygota</taxon>
        <taxon>Neoptera</taxon>
        <taxon>Paraneoptera</taxon>
        <taxon>Hemiptera</taxon>
        <taxon>Sternorrhyncha</taxon>
        <taxon>Coccoidea</taxon>
        <taxon>Coccidae</taxon>
        <taxon>Parthenolecanium</taxon>
    </lineage>
</organism>
<dbReference type="GO" id="GO:0007507">
    <property type="term" value="P:heart development"/>
    <property type="evidence" value="ECO:0007669"/>
    <property type="project" value="TreeGrafter"/>
</dbReference>
<dbReference type="Gene3D" id="2.60.40.820">
    <property type="entry name" value="Transcription factor, T-box"/>
    <property type="match status" value="1"/>
</dbReference>
<dbReference type="GO" id="GO:0000981">
    <property type="term" value="F:DNA-binding transcription factor activity, RNA polymerase II-specific"/>
    <property type="evidence" value="ECO:0007669"/>
    <property type="project" value="TreeGrafter"/>
</dbReference>
<dbReference type="InterPro" id="IPR001699">
    <property type="entry name" value="TF_T-box"/>
</dbReference>
<comment type="caution">
    <text evidence="7">The sequence shown here is derived from an EMBL/GenBank/DDBJ whole genome shotgun (WGS) entry which is preliminary data.</text>
</comment>
<accession>A0AAN9TKF5</accession>
<keyword evidence="8" id="KW-1185">Reference proteome</keyword>
<keyword evidence="1" id="KW-0805">Transcription regulation</keyword>
<dbReference type="Proteomes" id="UP001367676">
    <property type="component" value="Unassembled WGS sequence"/>
</dbReference>
<dbReference type="PANTHER" id="PTHR11267:SF190">
    <property type="entry name" value="T-BOX TRANSCRIPTION FACTOR TBX20"/>
    <property type="match status" value="1"/>
</dbReference>
<proteinExistence type="predicted"/>
<comment type="caution">
    <text evidence="5">Lacks conserved residue(s) required for the propagation of feature annotation.</text>
</comment>
<keyword evidence="3" id="KW-0804">Transcription</keyword>
<dbReference type="Pfam" id="PF00907">
    <property type="entry name" value="T-box"/>
    <property type="match status" value="1"/>
</dbReference>
<dbReference type="AlphaFoldDB" id="A0AAN9TKF5"/>